<accession>V4BB12</accession>
<evidence type="ECO:0000256" key="3">
    <source>
        <dbReference type="ARBA" id="ARBA00022989"/>
    </source>
</evidence>
<feature type="transmembrane region" description="Helical" evidence="5">
    <location>
        <begin position="115"/>
        <end position="134"/>
    </location>
</feature>
<dbReference type="HOGENOM" id="CLU_084868_2_0_1"/>
<protein>
    <recommendedName>
        <fullName evidence="9">G-protein coupled receptors family 2 profile 2 domain-containing protein</fullName>
    </recommendedName>
</protein>
<feature type="signal peptide" evidence="6">
    <location>
        <begin position="1"/>
        <end position="21"/>
    </location>
</feature>
<keyword evidence="6" id="KW-0732">Signal</keyword>
<comment type="subcellular location">
    <subcellularLocation>
        <location evidence="1">Membrane</location>
        <topology evidence="1">Multi-pass membrane protein</topology>
    </subcellularLocation>
</comment>
<evidence type="ECO:0000256" key="2">
    <source>
        <dbReference type="ARBA" id="ARBA00022692"/>
    </source>
</evidence>
<proteinExistence type="predicted"/>
<reference evidence="7 8" key="1">
    <citation type="journal article" date="2013" name="Nature">
        <title>Insights into bilaterian evolution from three spiralian genomes.</title>
        <authorList>
            <person name="Simakov O."/>
            <person name="Marletaz F."/>
            <person name="Cho S.J."/>
            <person name="Edsinger-Gonzales E."/>
            <person name="Havlak P."/>
            <person name="Hellsten U."/>
            <person name="Kuo D.H."/>
            <person name="Larsson T."/>
            <person name="Lv J."/>
            <person name="Arendt D."/>
            <person name="Savage R."/>
            <person name="Osoegawa K."/>
            <person name="de Jong P."/>
            <person name="Grimwood J."/>
            <person name="Chapman J.A."/>
            <person name="Shapiro H."/>
            <person name="Aerts A."/>
            <person name="Otillar R.P."/>
            <person name="Terry A.Y."/>
            <person name="Boore J.L."/>
            <person name="Grigoriev I.V."/>
            <person name="Lindberg D.R."/>
            <person name="Seaver E.C."/>
            <person name="Weisblat D.A."/>
            <person name="Putnam N.H."/>
            <person name="Rokhsar D.S."/>
        </authorList>
    </citation>
    <scope>NUCLEOTIDE SEQUENCE [LARGE SCALE GENOMIC DNA]</scope>
</reference>
<sequence length="198" mass="22030">MLPPILLLWTLLSVMVAGACTFTFLQPFWIQHVDCVHAFGMVSYCYLDSLFENKREICTAYGGYYHVGNIPSGAWQAACVLYGVGCILMCLSAFLALCTIGMVKTHHKKFSLLSGYLQAVAVLVMAAGLLIYPLGLNSPFFRHYCGEDSAPFYFGQCVAELNRVVSHIFTGNPQRLSYRNGNVRVLTQSNENEQFDVT</sequence>
<dbReference type="Pfam" id="PF10242">
    <property type="entry name" value="L_HMGIC_fpl"/>
    <property type="match status" value="1"/>
</dbReference>
<dbReference type="KEGG" id="lgi:LOTGIDRAFT_237265"/>
<dbReference type="EMBL" id="KB199652">
    <property type="protein sequence ID" value="ESP04731.1"/>
    <property type="molecule type" value="Genomic_DNA"/>
</dbReference>
<dbReference type="OrthoDB" id="5975578at2759"/>
<feature type="transmembrane region" description="Helical" evidence="5">
    <location>
        <begin position="79"/>
        <end position="103"/>
    </location>
</feature>
<name>V4BB12_LOTGI</name>
<dbReference type="OMA" id="YCPFLAY"/>
<dbReference type="RefSeq" id="XP_009044630.1">
    <property type="nucleotide sequence ID" value="XM_009046382.1"/>
</dbReference>
<dbReference type="InterPro" id="IPR019372">
    <property type="entry name" value="LHFPL"/>
</dbReference>
<evidence type="ECO:0008006" key="9">
    <source>
        <dbReference type="Google" id="ProtNLM"/>
    </source>
</evidence>
<dbReference type="GO" id="GO:0016020">
    <property type="term" value="C:membrane"/>
    <property type="evidence" value="ECO:0007669"/>
    <property type="project" value="UniProtKB-SubCell"/>
</dbReference>
<evidence type="ECO:0000313" key="7">
    <source>
        <dbReference type="EMBL" id="ESP04731.1"/>
    </source>
</evidence>
<gene>
    <name evidence="7" type="ORF">LOTGIDRAFT_237265</name>
</gene>
<evidence type="ECO:0000256" key="6">
    <source>
        <dbReference type="SAM" id="SignalP"/>
    </source>
</evidence>
<keyword evidence="3 5" id="KW-1133">Transmembrane helix</keyword>
<evidence type="ECO:0000256" key="1">
    <source>
        <dbReference type="ARBA" id="ARBA00004141"/>
    </source>
</evidence>
<dbReference type="Proteomes" id="UP000030746">
    <property type="component" value="Unassembled WGS sequence"/>
</dbReference>
<evidence type="ECO:0000256" key="4">
    <source>
        <dbReference type="ARBA" id="ARBA00023136"/>
    </source>
</evidence>
<keyword evidence="4 5" id="KW-0472">Membrane</keyword>
<feature type="chain" id="PRO_5004717383" description="G-protein coupled receptors family 2 profile 2 domain-containing protein" evidence="6">
    <location>
        <begin position="22"/>
        <end position="198"/>
    </location>
</feature>
<evidence type="ECO:0000313" key="8">
    <source>
        <dbReference type="Proteomes" id="UP000030746"/>
    </source>
</evidence>
<keyword evidence="8" id="KW-1185">Reference proteome</keyword>
<dbReference type="AlphaFoldDB" id="V4BB12"/>
<dbReference type="CTD" id="20250398"/>
<organism evidence="7 8">
    <name type="scientific">Lottia gigantea</name>
    <name type="common">Giant owl limpet</name>
    <dbReference type="NCBI Taxonomy" id="225164"/>
    <lineage>
        <taxon>Eukaryota</taxon>
        <taxon>Metazoa</taxon>
        <taxon>Spiralia</taxon>
        <taxon>Lophotrochozoa</taxon>
        <taxon>Mollusca</taxon>
        <taxon>Gastropoda</taxon>
        <taxon>Patellogastropoda</taxon>
        <taxon>Lottioidea</taxon>
        <taxon>Lottiidae</taxon>
        <taxon>Lottia</taxon>
    </lineage>
</organism>
<dbReference type="PANTHER" id="PTHR12489">
    <property type="entry name" value="LIPOMA HMGIC FUSION PARTNER-LIKE PROTEIN"/>
    <property type="match status" value="1"/>
</dbReference>
<evidence type="ECO:0000256" key="5">
    <source>
        <dbReference type="SAM" id="Phobius"/>
    </source>
</evidence>
<dbReference type="PANTHER" id="PTHR12489:SF22">
    <property type="entry name" value="SI:DKEY-35M8.1"/>
    <property type="match status" value="1"/>
</dbReference>
<dbReference type="GeneID" id="20250398"/>
<keyword evidence="2 5" id="KW-0812">Transmembrane</keyword>